<dbReference type="PANTHER" id="PTHR30218:SF0">
    <property type="entry name" value="POLYPHOSPHATE KINASE"/>
    <property type="match status" value="1"/>
</dbReference>
<dbReference type="GO" id="GO:0016301">
    <property type="term" value="F:kinase activity"/>
    <property type="evidence" value="ECO:0007669"/>
    <property type="project" value="UniProtKB-KW"/>
</dbReference>
<keyword evidence="2" id="KW-0418">Kinase</keyword>
<feature type="non-terminal residue" evidence="2">
    <location>
        <position position="80"/>
    </location>
</feature>
<sequence>LFYFYNGGSEDVFISSSDWMPRNLNESVELMTPVEFAPHKEQIKHILKLYFDDNVKAFAMNQDGSYRYLSDERTGKAVNA</sequence>
<evidence type="ECO:0000313" key="3">
    <source>
        <dbReference type="Proteomes" id="UP001206692"/>
    </source>
</evidence>
<name>A0ABT1SUZ8_9FIRM</name>
<dbReference type="SUPFAM" id="SSF56024">
    <property type="entry name" value="Phospholipase D/nuclease"/>
    <property type="match status" value="1"/>
</dbReference>
<gene>
    <name evidence="2" type="ORF">NE675_11835</name>
</gene>
<dbReference type="InterPro" id="IPR025200">
    <property type="entry name" value="PPK_C_dom2"/>
</dbReference>
<evidence type="ECO:0000259" key="1">
    <source>
        <dbReference type="Pfam" id="PF13090"/>
    </source>
</evidence>
<reference evidence="2 3" key="1">
    <citation type="submission" date="2022-06" db="EMBL/GenBank/DDBJ databases">
        <title>Isolation of gut microbiota from human fecal samples.</title>
        <authorList>
            <person name="Pamer E.G."/>
            <person name="Barat B."/>
            <person name="Waligurski E."/>
            <person name="Medina S."/>
            <person name="Paddock L."/>
            <person name="Mostad J."/>
        </authorList>
    </citation>
    <scope>NUCLEOTIDE SEQUENCE [LARGE SCALE GENOMIC DNA]</scope>
    <source>
        <strain evidence="2 3">DFI.1.1</strain>
    </source>
</reference>
<proteinExistence type="predicted"/>
<keyword evidence="3" id="KW-1185">Reference proteome</keyword>
<keyword evidence="2" id="KW-0808">Transferase</keyword>
<dbReference type="Gene3D" id="3.30.870.10">
    <property type="entry name" value="Endonuclease Chain A"/>
    <property type="match status" value="1"/>
</dbReference>
<dbReference type="PANTHER" id="PTHR30218">
    <property type="entry name" value="POLYPHOSPHATE KINASE"/>
    <property type="match status" value="1"/>
</dbReference>
<protein>
    <submittedName>
        <fullName evidence="2">RNA degradosome polyphosphate kinase</fullName>
    </submittedName>
</protein>
<feature type="domain" description="Polyphosphate kinase C-terminal" evidence="1">
    <location>
        <begin position="1"/>
        <end position="74"/>
    </location>
</feature>
<feature type="non-terminal residue" evidence="2">
    <location>
        <position position="1"/>
    </location>
</feature>
<dbReference type="Proteomes" id="UP001206692">
    <property type="component" value="Unassembled WGS sequence"/>
</dbReference>
<dbReference type="EMBL" id="JANGEW010000115">
    <property type="protein sequence ID" value="MCQ5343703.1"/>
    <property type="molecule type" value="Genomic_DNA"/>
</dbReference>
<accession>A0ABT1SUZ8</accession>
<comment type="caution">
    <text evidence="2">The sequence shown here is derived from an EMBL/GenBank/DDBJ whole genome shotgun (WGS) entry which is preliminary data.</text>
</comment>
<dbReference type="Pfam" id="PF13090">
    <property type="entry name" value="PP_kinase_C"/>
    <property type="match status" value="1"/>
</dbReference>
<organism evidence="2 3">
    <name type="scientific">Megasphaera massiliensis</name>
    <dbReference type="NCBI Taxonomy" id="1232428"/>
    <lineage>
        <taxon>Bacteria</taxon>
        <taxon>Bacillati</taxon>
        <taxon>Bacillota</taxon>
        <taxon>Negativicutes</taxon>
        <taxon>Veillonellales</taxon>
        <taxon>Veillonellaceae</taxon>
        <taxon>Megasphaera</taxon>
    </lineage>
</organism>
<evidence type="ECO:0000313" key="2">
    <source>
        <dbReference type="EMBL" id="MCQ5343703.1"/>
    </source>
</evidence>
<dbReference type="InterPro" id="IPR003414">
    <property type="entry name" value="PP_kinase"/>
</dbReference>